<evidence type="ECO:0000256" key="4">
    <source>
        <dbReference type="ARBA" id="ARBA00022837"/>
    </source>
</evidence>
<accession>A0ABS7AAH0</accession>
<dbReference type="InterPro" id="IPR000917">
    <property type="entry name" value="Sulfatase_N"/>
</dbReference>
<dbReference type="InterPro" id="IPR050738">
    <property type="entry name" value="Sulfatase"/>
</dbReference>
<dbReference type="PANTHER" id="PTHR42693:SF43">
    <property type="entry name" value="BLL2667 PROTEIN"/>
    <property type="match status" value="1"/>
</dbReference>
<dbReference type="PROSITE" id="PS00523">
    <property type="entry name" value="SULFATASE_1"/>
    <property type="match status" value="1"/>
</dbReference>
<evidence type="ECO:0000256" key="2">
    <source>
        <dbReference type="ARBA" id="ARBA00022723"/>
    </source>
</evidence>
<proteinExistence type="inferred from homology"/>
<dbReference type="InterPro" id="IPR017850">
    <property type="entry name" value="Alkaline_phosphatase_core_sf"/>
</dbReference>
<evidence type="ECO:0000256" key="6">
    <source>
        <dbReference type="SAM" id="SignalP"/>
    </source>
</evidence>
<comment type="similarity">
    <text evidence="1">Belongs to the sulfatase family.</text>
</comment>
<feature type="chain" id="PRO_5046859081" evidence="6">
    <location>
        <begin position="28"/>
        <end position="782"/>
    </location>
</feature>
<evidence type="ECO:0000256" key="5">
    <source>
        <dbReference type="SAM" id="MobiDB-lite"/>
    </source>
</evidence>
<comment type="caution">
    <text evidence="8">The sequence shown here is derived from an EMBL/GenBank/DDBJ whole genome shotgun (WGS) entry which is preliminary data.</text>
</comment>
<dbReference type="InterPro" id="IPR024607">
    <property type="entry name" value="Sulfatase_CS"/>
</dbReference>
<sequence>MKRRLLMLSTALSALAAGAGFPRPARARDVLPIPELERGRDVSPDARQSPRVAPQAPLRPPSGAPNVLIVLVDDMGFGASSSFGGPCNMPTAERLAAGGLRFSRFHNTALCSPSRQSLLTGRNHHAVNMAAIAEVATAHPGGTGVRPPSAATIAEVLKLNGYSTGAFGKMHQTPPWETSPSGPFDRWPTGDGFEKFYGFLGGDCSQWFPPIYDGTTIVDPPRIEGQEYHLSQDLADQTLGWIRSIHALTPDKPFFAYLSFGATHAPHHAPREYIEKYRGRFDRGWDVQRQETFERQKRLGVIPTDAELTPRPDLIAAWDSMTADDKRVAARLMEVYAGFAEHTDAQVGRLIAGLEELGVLEDTLVFYLLGDNGASAEATRYGTFNEMSLQNGIPQTTAEILPHLDKLGGPEAFNHYPAGWAHAMNTPYQWAKTVASHYGGTRCGVIVHWPKGFQAKGEIRNQWHHFIDVVPTILEVAKLPAPAIVNGVQQQRMDGVSLAYTFSDAGAEGRRKTQYFEVAGNRAIYHEGWSAVTRHAPPWSATAPLPRFTDDVWELYGPDDWTQSRNLAQANPQKLAELQQRFVIEAARNNVFPLDDRQYERLVAEIAGRPDLLAGRTRMRFYPGMRRLNENVVPNVKNKSFRVIAQIEVPADGAKGAIVAQGGRFAGWSLYLRDGVPTYCHNWMASDLYYVRGDAPLPAGRHTIRFEFAYDGGGNGKGGMGTLFVGDRQVGQGRIEKTVPNIFSYDDLLDIGMDSLEQVTPEYGVPEGRFTGRIAWVDIDNA</sequence>
<dbReference type="EMBL" id="JAHYBZ010000005">
    <property type="protein sequence ID" value="MBW6399301.1"/>
    <property type="molecule type" value="Genomic_DNA"/>
</dbReference>
<keyword evidence="2" id="KW-0479">Metal-binding</keyword>
<keyword evidence="3" id="KW-0378">Hydrolase</keyword>
<feature type="region of interest" description="Disordered" evidence="5">
    <location>
        <begin position="35"/>
        <end position="60"/>
    </location>
</feature>
<dbReference type="Proteomes" id="UP001196565">
    <property type="component" value="Unassembled WGS sequence"/>
</dbReference>
<organism evidence="8 9">
    <name type="scientific">Roseomonas alba</name>
    <dbReference type="NCBI Taxonomy" id="2846776"/>
    <lineage>
        <taxon>Bacteria</taxon>
        <taxon>Pseudomonadati</taxon>
        <taxon>Pseudomonadota</taxon>
        <taxon>Alphaproteobacteria</taxon>
        <taxon>Acetobacterales</taxon>
        <taxon>Roseomonadaceae</taxon>
        <taxon>Roseomonas</taxon>
    </lineage>
</organism>
<dbReference type="RefSeq" id="WP_219763912.1">
    <property type="nucleotide sequence ID" value="NZ_JAHYBZ010000005.1"/>
</dbReference>
<evidence type="ECO:0000313" key="8">
    <source>
        <dbReference type="EMBL" id="MBW6399301.1"/>
    </source>
</evidence>
<reference evidence="8 9" key="1">
    <citation type="submission" date="2021-07" db="EMBL/GenBank/DDBJ databases">
        <authorList>
            <person name="So Y."/>
        </authorList>
    </citation>
    <scope>NUCLEOTIDE SEQUENCE [LARGE SCALE GENOMIC DNA]</scope>
    <source>
        <strain evidence="8 9">HJA6</strain>
    </source>
</reference>
<keyword evidence="6" id="KW-0732">Signal</keyword>
<evidence type="ECO:0000313" key="9">
    <source>
        <dbReference type="Proteomes" id="UP001196565"/>
    </source>
</evidence>
<dbReference type="SUPFAM" id="SSF53649">
    <property type="entry name" value="Alkaline phosphatase-like"/>
    <property type="match status" value="1"/>
</dbReference>
<evidence type="ECO:0000256" key="3">
    <source>
        <dbReference type="ARBA" id="ARBA00022801"/>
    </source>
</evidence>
<evidence type="ECO:0000256" key="1">
    <source>
        <dbReference type="ARBA" id="ARBA00008779"/>
    </source>
</evidence>
<keyword evidence="4" id="KW-0106">Calcium</keyword>
<feature type="signal peptide" evidence="6">
    <location>
        <begin position="1"/>
        <end position="27"/>
    </location>
</feature>
<dbReference type="Gene3D" id="3.30.1120.10">
    <property type="match status" value="1"/>
</dbReference>
<dbReference type="Gene3D" id="3.40.720.10">
    <property type="entry name" value="Alkaline Phosphatase, subunit A"/>
    <property type="match status" value="1"/>
</dbReference>
<keyword evidence="9" id="KW-1185">Reference proteome</keyword>
<dbReference type="PANTHER" id="PTHR42693">
    <property type="entry name" value="ARYLSULFATASE FAMILY MEMBER"/>
    <property type="match status" value="1"/>
</dbReference>
<feature type="domain" description="Sulfatase N-terminal" evidence="7">
    <location>
        <begin position="65"/>
        <end position="477"/>
    </location>
</feature>
<gene>
    <name evidence="8" type="ORF">KPL78_15680</name>
</gene>
<name>A0ABS7AAH0_9PROT</name>
<dbReference type="Pfam" id="PF00884">
    <property type="entry name" value="Sulfatase"/>
    <property type="match status" value="1"/>
</dbReference>
<evidence type="ECO:0000259" key="7">
    <source>
        <dbReference type="Pfam" id="PF00884"/>
    </source>
</evidence>
<protein>
    <submittedName>
        <fullName evidence="8">Arylsulfatase</fullName>
    </submittedName>
</protein>
<feature type="compositionally biased region" description="Basic and acidic residues" evidence="5">
    <location>
        <begin position="35"/>
        <end position="44"/>
    </location>
</feature>
<dbReference type="CDD" id="cd16025">
    <property type="entry name" value="PAS_like"/>
    <property type="match status" value="1"/>
</dbReference>